<keyword evidence="3 10" id="KW-0812">Transmembrane</keyword>
<sequence length="152" mass="15648">MTDTTKITPSQPRAVILVMLGGALGTAARAGLTLTIPSLESVPLATALVNILGAFILGYLIERLTRHQRGSARARHTQLLLGTGFCGGFTTYSTLATDTITLVLTHRVGLAVAYAFGTLALGASATLGGILVASRRNKLAPTTNASPSDGTE</sequence>
<dbReference type="Pfam" id="PF02537">
    <property type="entry name" value="CRCB"/>
    <property type="match status" value="1"/>
</dbReference>
<comment type="subcellular location">
    <subcellularLocation>
        <location evidence="1 10">Cell membrane</location>
        <topology evidence="1 10">Multi-pass membrane protein</topology>
    </subcellularLocation>
</comment>
<accession>A0A543HH44</accession>
<keyword evidence="2 10" id="KW-1003">Cell membrane</keyword>
<feature type="binding site" evidence="10">
    <location>
        <position position="87"/>
    </location>
    <ligand>
        <name>Na(+)</name>
        <dbReference type="ChEBI" id="CHEBI:29101"/>
        <note>structural</note>
    </ligand>
</feature>
<dbReference type="EMBL" id="VFPN01000004">
    <property type="protein sequence ID" value="TQM57641.1"/>
    <property type="molecule type" value="Genomic_DNA"/>
</dbReference>
<dbReference type="HAMAP" id="MF_00454">
    <property type="entry name" value="FluC"/>
    <property type="match status" value="1"/>
</dbReference>
<reference evidence="11 12" key="1">
    <citation type="submission" date="2019-06" db="EMBL/GenBank/DDBJ databases">
        <title>Sequencing the genomes of 1000 actinobacteria strains.</title>
        <authorList>
            <person name="Klenk H.-P."/>
        </authorList>
    </citation>
    <scope>NUCLEOTIDE SEQUENCE [LARGE SCALE GENOMIC DNA]</scope>
    <source>
        <strain evidence="11 12">DSM 18031</strain>
    </source>
</reference>
<feature type="binding site" evidence="10">
    <location>
        <position position="90"/>
    </location>
    <ligand>
        <name>Na(+)</name>
        <dbReference type="ChEBI" id="CHEBI:29101"/>
        <note>structural</note>
    </ligand>
</feature>
<keyword evidence="5 10" id="KW-0472">Membrane</keyword>
<keyword evidence="10" id="KW-0813">Transport</keyword>
<feature type="transmembrane region" description="Helical" evidence="10">
    <location>
        <begin position="111"/>
        <end position="133"/>
    </location>
</feature>
<evidence type="ECO:0000256" key="8">
    <source>
        <dbReference type="ARBA" id="ARBA00035585"/>
    </source>
</evidence>
<keyword evidence="6 10" id="KW-0407">Ion channel</keyword>
<keyword evidence="10" id="KW-0406">Ion transport</keyword>
<organism evidence="11 12">
    <name type="scientific">Klugiella xanthotipulae</name>
    <dbReference type="NCBI Taxonomy" id="244735"/>
    <lineage>
        <taxon>Bacteria</taxon>
        <taxon>Bacillati</taxon>
        <taxon>Actinomycetota</taxon>
        <taxon>Actinomycetes</taxon>
        <taxon>Micrococcales</taxon>
        <taxon>Microbacteriaceae</taxon>
        <taxon>Klugiella</taxon>
    </lineage>
</organism>
<evidence type="ECO:0000256" key="3">
    <source>
        <dbReference type="ARBA" id="ARBA00022692"/>
    </source>
</evidence>
<comment type="function">
    <text evidence="9 10">Fluoride-specific ion channel. Important for reducing fluoride concentration in the cell, thus reducing its toxicity.</text>
</comment>
<dbReference type="RefSeq" id="WP_141918901.1">
    <property type="nucleotide sequence ID" value="NZ_BAAAYS010000015.1"/>
</dbReference>
<evidence type="ECO:0000256" key="5">
    <source>
        <dbReference type="ARBA" id="ARBA00023136"/>
    </source>
</evidence>
<dbReference type="Proteomes" id="UP000318331">
    <property type="component" value="Unassembled WGS sequence"/>
</dbReference>
<dbReference type="GO" id="GO:0062054">
    <property type="term" value="F:fluoride channel activity"/>
    <property type="evidence" value="ECO:0007669"/>
    <property type="project" value="UniProtKB-UniRule"/>
</dbReference>
<name>A0A543HH44_9MICO</name>
<gene>
    <name evidence="10" type="primary">fluC</name>
    <name evidence="10" type="synonym">crcB</name>
    <name evidence="11" type="ORF">FB466_2636</name>
</gene>
<dbReference type="OrthoDB" id="4408652at2"/>
<evidence type="ECO:0000256" key="2">
    <source>
        <dbReference type="ARBA" id="ARBA00022475"/>
    </source>
</evidence>
<dbReference type="PANTHER" id="PTHR28259">
    <property type="entry name" value="FLUORIDE EXPORT PROTEIN 1-RELATED"/>
    <property type="match status" value="1"/>
</dbReference>
<dbReference type="GO" id="GO:0046872">
    <property type="term" value="F:metal ion binding"/>
    <property type="evidence" value="ECO:0007669"/>
    <property type="project" value="UniProtKB-KW"/>
</dbReference>
<evidence type="ECO:0000256" key="1">
    <source>
        <dbReference type="ARBA" id="ARBA00004651"/>
    </source>
</evidence>
<dbReference type="PANTHER" id="PTHR28259:SF1">
    <property type="entry name" value="FLUORIDE EXPORT PROTEIN 1-RELATED"/>
    <property type="match status" value="1"/>
</dbReference>
<comment type="caution">
    <text evidence="11">The sequence shown here is derived from an EMBL/GenBank/DDBJ whole genome shotgun (WGS) entry which is preliminary data.</text>
</comment>
<keyword evidence="4 10" id="KW-1133">Transmembrane helix</keyword>
<evidence type="ECO:0000313" key="11">
    <source>
        <dbReference type="EMBL" id="TQM57641.1"/>
    </source>
</evidence>
<evidence type="ECO:0000256" key="9">
    <source>
        <dbReference type="ARBA" id="ARBA00049940"/>
    </source>
</evidence>
<dbReference type="InterPro" id="IPR003691">
    <property type="entry name" value="FluC"/>
</dbReference>
<feature type="transmembrane region" description="Helical" evidence="10">
    <location>
        <begin position="42"/>
        <end position="61"/>
    </location>
</feature>
<evidence type="ECO:0000256" key="10">
    <source>
        <dbReference type="HAMAP-Rule" id="MF_00454"/>
    </source>
</evidence>
<evidence type="ECO:0000256" key="4">
    <source>
        <dbReference type="ARBA" id="ARBA00022989"/>
    </source>
</evidence>
<evidence type="ECO:0000313" key="12">
    <source>
        <dbReference type="Proteomes" id="UP000318331"/>
    </source>
</evidence>
<dbReference type="GO" id="GO:0140114">
    <property type="term" value="P:cellular detoxification of fluoride"/>
    <property type="evidence" value="ECO:0007669"/>
    <property type="project" value="UniProtKB-UniRule"/>
</dbReference>
<protein>
    <recommendedName>
        <fullName evidence="10">Fluoride-specific ion channel FluC</fullName>
    </recommendedName>
</protein>
<dbReference type="AlphaFoldDB" id="A0A543HH44"/>
<comment type="catalytic activity">
    <reaction evidence="8">
        <text>fluoride(in) = fluoride(out)</text>
        <dbReference type="Rhea" id="RHEA:76159"/>
        <dbReference type="ChEBI" id="CHEBI:17051"/>
    </reaction>
    <physiologicalReaction direction="left-to-right" evidence="8">
        <dbReference type="Rhea" id="RHEA:76160"/>
    </physiologicalReaction>
</comment>
<feature type="transmembrane region" description="Helical" evidence="10">
    <location>
        <begin position="14"/>
        <end position="36"/>
    </location>
</feature>
<keyword evidence="12" id="KW-1185">Reference proteome</keyword>
<evidence type="ECO:0000256" key="6">
    <source>
        <dbReference type="ARBA" id="ARBA00023303"/>
    </source>
</evidence>
<dbReference type="GO" id="GO:0005886">
    <property type="term" value="C:plasma membrane"/>
    <property type="evidence" value="ECO:0007669"/>
    <property type="project" value="UniProtKB-SubCell"/>
</dbReference>
<comment type="similarity">
    <text evidence="7 10">Belongs to the fluoride channel Fluc/FEX (TC 1.A.43) family.</text>
</comment>
<evidence type="ECO:0000256" key="7">
    <source>
        <dbReference type="ARBA" id="ARBA00035120"/>
    </source>
</evidence>
<comment type="activity regulation">
    <text evidence="10">Na(+) is not transported, but it plays an essential structural role and its presence is essential for fluoride channel function.</text>
</comment>
<keyword evidence="10" id="KW-0479">Metal-binding</keyword>
<proteinExistence type="inferred from homology"/>
<keyword evidence="10" id="KW-0915">Sodium</keyword>
<feature type="transmembrane region" description="Helical" evidence="10">
    <location>
        <begin position="81"/>
        <end position="105"/>
    </location>
</feature>